<dbReference type="Gene3D" id="3.40.190.290">
    <property type="match status" value="1"/>
</dbReference>
<dbReference type="FunFam" id="1.10.10.10:FF:000001">
    <property type="entry name" value="LysR family transcriptional regulator"/>
    <property type="match status" value="1"/>
</dbReference>
<dbReference type="PRINTS" id="PR00039">
    <property type="entry name" value="HTHLYSR"/>
</dbReference>
<dbReference type="InterPro" id="IPR005119">
    <property type="entry name" value="LysR_subst-bd"/>
</dbReference>
<dbReference type="EMBL" id="UAPV01000001">
    <property type="protein sequence ID" value="SPT70892.1"/>
    <property type="molecule type" value="Genomic_DNA"/>
</dbReference>
<dbReference type="AlphaFoldDB" id="A0A2X0WDI9"/>
<proteinExistence type="inferred from homology"/>
<keyword evidence="4" id="KW-0804">Transcription</keyword>
<keyword evidence="3" id="KW-0238">DNA-binding</keyword>
<dbReference type="Pfam" id="PF00126">
    <property type="entry name" value="HTH_1"/>
    <property type="match status" value="1"/>
</dbReference>
<dbReference type="RefSeq" id="WP_113745112.1">
    <property type="nucleotide sequence ID" value="NZ_UAPU01000005.1"/>
</dbReference>
<dbReference type="PANTHER" id="PTHR30126">
    <property type="entry name" value="HTH-TYPE TRANSCRIPTIONAL REGULATOR"/>
    <property type="match status" value="1"/>
</dbReference>
<evidence type="ECO:0000256" key="1">
    <source>
        <dbReference type="ARBA" id="ARBA00009437"/>
    </source>
</evidence>
<dbReference type="InterPro" id="IPR036388">
    <property type="entry name" value="WH-like_DNA-bd_sf"/>
</dbReference>
<reference evidence="6 7" key="1">
    <citation type="submission" date="2018-06" db="EMBL/GenBank/DDBJ databases">
        <authorList>
            <consortium name="Pathogen Informatics"/>
            <person name="Doyle S."/>
        </authorList>
    </citation>
    <scope>NUCLEOTIDE SEQUENCE [LARGE SCALE GENOMIC DNA]</scope>
    <source>
        <strain evidence="6 7">NCTC13093</strain>
    </source>
</reference>
<comment type="similarity">
    <text evidence="1">Belongs to the LysR transcriptional regulatory family.</text>
</comment>
<feature type="domain" description="HTH lysR-type" evidence="5">
    <location>
        <begin position="1"/>
        <end position="58"/>
    </location>
</feature>
<accession>A0A2X0WDI9</accession>
<dbReference type="InterPro" id="IPR000847">
    <property type="entry name" value="LysR_HTH_N"/>
</dbReference>
<name>A0A2X0WDI9_9GAMM</name>
<dbReference type="Gene3D" id="1.10.10.10">
    <property type="entry name" value="Winged helix-like DNA-binding domain superfamily/Winged helix DNA-binding domain"/>
    <property type="match status" value="1"/>
</dbReference>
<dbReference type="InterPro" id="IPR036390">
    <property type="entry name" value="WH_DNA-bd_sf"/>
</dbReference>
<dbReference type="SUPFAM" id="SSF53850">
    <property type="entry name" value="Periplasmic binding protein-like II"/>
    <property type="match status" value="1"/>
</dbReference>
<dbReference type="Proteomes" id="UP000250086">
    <property type="component" value="Unassembled WGS sequence"/>
</dbReference>
<organism evidence="6 7">
    <name type="scientific">Anaerobiospirillum thomasii</name>
    <dbReference type="NCBI Taxonomy" id="179995"/>
    <lineage>
        <taxon>Bacteria</taxon>
        <taxon>Pseudomonadati</taxon>
        <taxon>Pseudomonadota</taxon>
        <taxon>Gammaproteobacteria</taxon>
        <taxon>Aeromonadales</taxon>
        <taxon>Succinivibrionaceae</taxon>
        <taxon>Anaerobiospirillum</taxon>
    </lineage>
</organism>
<keyword evidence="2" id="KW-0805">Transcription regulation</keyword>
<evidence type="ECO:0000313" key="6">
    <source>
        <dbReference type="EMBL" id="SPT70892.1"/>
    </source>
</evidence>
<dbReference type="PANTHER" id="PTHR30126:SF39">
    <property type="entry name" value="HTH-TYPE TRANSCRIPTIONAL REGULATOR CYSL"/>
    <property type="match status" value="1"/>
</dbReference>
<dbReference type="SUPFAM" id="SSF46785">
    <property type="entry name" value="Winged helix' DNA-binding domain"/>
    <property type="match status" value="1"/>
</dbReference>
<gene>
    <name evidence="6" type="primary">cmpR</name>
    <name evidence="6" type="ORF">NCTC13093_02316</name>
</gene>
<dbReference type="GO" id="GO:0000976">
    <property type="term" value="F:transcription cis-regulatory region binding"/>
    <property type="evidence" value="ECO:0007669"/>
    <property type="project" value="TreeGrafter"/>
</dbReference>
<dbReference type="GO" id="GO:0003700">
    <property type="term" value="F:DNA-binding transcription factor activity"/>
    <property type="evidence" value="ECO:0007669"/>
    <property type="project" value="InterPro"/>
</dbReference>
<protein>
    <submittedName>
        <fullName evidence="6">HTH-type transcriptional activator CmpR</fullName>
    </submittedName>
</protein>
<evidence type="ECO:0000313" key="7">
    <source>
        <dbReference type="Proteomes" id="UP000250086"/>
    </source>
</evidence>
<sequence>MLYTRLLVFLAVARHLSFTKASRQLCISQPAITKHIAALESYYNVSLFDRKGSSISLSAAGELLLSHARKIKKDFTELDFAMHLLNQNYTGSIRVGASTTIAQYVLPKPLAAFCEHYTGLEISLVNDNSDNIQKALLNHEIDVGLVENATRSVDLDYEPFLDDELVIVASGLAHIDKEIDLESFKRMPLILREYGSGTLEVIESVLNEHNIKLGDLNVRMHMGSTEAIKLFLQNSSCLGIVSIYSIARELIDRSLKIIDLENITFRRKFSFVTNRGAHLDYIDKFTDFVKENIAL</sequence>
<evidence type="ECO:0000259" key="5">
    <source>
        <dbReference type="PROSITE" id="PS50931"/>
    </source>
</evidence>
<dbReference type="PROSITE" id="PS50931">
    <property type="entry name" value="HTH_LYSR"/>
    <property type="match status" value="1"/>
</dbReference>
<evidence type="ECO:0000256" key="3">
    <source>
        <dbReference type="ARBA" id="ARBA00023125"/>
    </source>
</evidence>
<evidence type="ECO:0000256" key="2">
    <source>
        <dbReference type="ARBA" id="ARBA00023015"/>
    </source>
</evidence>
<keyword evidence="7" id="KW-1185">Reference proteome</keyword>
<dbReference type="Pfam" id="PF03466">
    <property type="entry name" value="LysR_substrate"/>
    <property type="match status" value="1"/>
</dbReference>
<dbReference type="OrthoDB" id="9771171at2"/>
<evidence type="ECO:0000256" key="4">
    <source>
        <dbReference type="ARBA" id="ARBA00023163"/>
    </source>
</evidence>